<feature type="compositionally biased region" description="Basic residues" evidence="1">
    <location>
        <begin position="66"/>
        <end position="87"/>
    </location>
</feature>
<evidence type="ECO:0000256" key="1">
    <source>
        <dbReference type="SAM" id="MobiDB-lite"/>
    </source>
</evidence>
<evidence type="ECO:0000259" key="3">
    <source>
        <dbReference type="Pfam" id="PF23622"/>
    </source>
</evidence>
<proteinExistence type="predicted"/>
<feature type="compositionally biased region" description="Polar residues" evidence="1">
    <location>
        <begin position="1"/>
        <end position="11"/>
    </location>
</feature>
<comment type="caution">
    <text evidence="4">The sequence shown here is derived from an EMBL/GenBank/DDBJ whole genome shotgun (WGS) entry which is preliminary data.</text>
</comment>
<gene>
    <name evidence="4" type="ORF">M0R45_031956</name>
</gene>
<evidence type="ECO:0000259" key="2">
    <source>
        <dbReference type="Pfam" id="PF00646"/>
    </source>
</evidence>
<feature type="compositionally biased region" description="Polar residues" evidence="1">
    <location>
        <begin position="43"/>
        <end position="61"/>
    </location>
</feature>
<dbReference type="Pfam" id="PF00646">
    <property type="entry name" value="F-box"/>
    <property type="match status" value="1"/>
</dbReference>
<feature type="domain" description="At1g61320/AtMIF1 LRR" evidence="3">
    <location>
        <begin position="183"/>
        <end position="363"/>
    </location>
</feature>
<evidence type="ECO:0008006" key="6">
    <source>
        <dbReference type="Google" id="ProtNLM"/>
    </source>
</evidence>
<dbReference type="InterPro" id="IPR032675">
    <property type="entry name" value="LRR_dom_sf"/>
</dbReference>
<dbReference type="InterPro" id="IPR036047">
    <property type="entry name" value="F-box-like_dom_sf"/>
</dbReference>
<organism evidence="4 5">
    <name type="scientific">Rubus argutus</name>
    <name type="common">Southern blackberry</name>
    <dbReference type="NCBI Taxonomy" id="59490"/>
    <lineage>
        <taxon>Eukaryota</taxon>
        <taxon>Viridiplantae</taxon>
        <taxon>Streptophyta</taxon>
        <taxon>Embryophyta</taxon>
        <taxon>Tracheophyta</taxon>
        <taxon>Spermatophyta</taxon>
        <taxon>Magnoliopsida</taxon>
        <taxon>eudicotyledons</taxon>
        <taxon>Gunneridae</taxon>
        <taxon>Pentapetalae</taxon>
        <taxon>rosids</taxon>
        <taxon>fabids</taxon>
        <taxon>Rosales</taxon>
        <taxon>Rosaceae</taxon>
        <taxon>Rosoideae</taxon>
        <taxon>Rosoideae incertae sedis</taxon>
        <taxon>Rubus</taxon>
    </lineage>
</organism>
<feature type="region of interest" description="Disordered" evidence="1">
    <location>
        <begin position="1"/>
        <end position="100"/>
    </location>
</feature>
<feature type="domain" description="F-box" evidence="2">
    <location>
        <begin position="105"/>
        <end position="145"/>
    </location>
</feature>
<dbReference type="Proteomes" id="UP001457282">
    <property type="component" value="Unassembled WGS sequence"/>
</dbReference>
<dbReference type="PANTHER" id="PTHR34145:SF28">
    <property type="entry name" value="F-BOX DOMAIN-CONTAINING PROTEIN"/>
    <property type="match status" value="1"/>
</dbReference>
<keyword evidence="5" id="KW-1185">Reference proteome</keyword>
<dbReference type="PANTHER" id="PTHR34145">
    <property type="entry name" value="OS02G0105600 PROTEIN"/>
    <property type="match status" value="1"/>
</dbReference>
<feature type="compositionally biased region" description="Basic and acidic residues" evidence="1">
    <location>
        <begin position="33"/>
        <end position="42"/>
    </location>
</feature>
<dbReference type="InterPro" id="IPR001810">
    <property type="entry name" value="F-box_dom"/>
</dbReference>
<sequence length="630" mass="73040">MKRKGVSSTAQDEIGATDLTTQAPGIERKRKKEFNTIDKNIEQQKQQTTENSDSLDKSITQEAGIRRKRKRAKSYKNDKRGKRRKKQAAGDSNGMEKRVESMDRISRLPDSIIHHILSLIRCTKGAARTSVLSKRWKDVWTSLSVLTFDQRKFQKPEGVQGKSNNEMFKDFIDQSLRSHLERNLGINKFELHLTSYDREVAHDMEQWVGLATENNIKELGLHVHTRGNNLYNFPRIVFASETLTGLRLQRCKLETLCTVKLPRLQKLYLRDCNVDEQRIQNIISSCPLIEDLRLIRCSGLKYLRIPSLLKLDRVEVHYCRGLKKIEIKAANLQTFWYCGKNRTSCKLIFIDCESMKRLTLEDKKMTDNQFRDLFFGFPLLEKLDLTKCLELKNIRIASHQLKRLVLRGCKNLQGAEIDTPNLLSFEYQGDEMPFSFLNPICLKEAKLSIGPASAGQFKFYIEREPLWFKKLRDFLGKLDHNRGFKLVVRTNKNVIIYEDLRELLLPPVHGLKLEIIQSSVGTEELLDRSLQTFHPETLSIVSPSSSEFPKLVHEKIIESKKDPTCCTSNHSNNKCWRHSMKFGKRVNLKRTKSKSGWITWLKSCPTDLFDITCFNLLNQKSDKHGRKAYS</sequence>
<name>A0AAW1WFJ2_RUBAR</name>
<dbReference type="Pfam" id="PF23622">
    <property type="entry name" value="LRR_At1g61320_AtMIF1"/>
    <property type="match status" value="1"/>
</dbReference>
<dbReference type="InterPro" id="IPR053772">
    <property type="entry name" value="At1g61320/At1g61330-like"/>
</dbReference>
<reference evidence="4 5" key="1">
    <citation type="journal article" date="2023" name="G3 (Bethesda)">
        <title>A chromosome-length genome assembly and annotation of blackberry (Rubus argutus, cv. 'Hillquist').</title>
        <authorList>
            <person name="Bruna T."/>
            <person name="Aryal R."/>
            <person name="Dudchenko O."/>
            <person name="Sargent D.J."/>
            <person name="Mead D."/>
            <person name="Buti M."/>
            <person name="Cavallini A."/>
            <person name="Hytonen T."/>
            <person name="Andres J."/>
            <person name="Pham M."/>
            <person name="Weisz D."/>
            <person name="Mascagni F."/>
            <person name="Usai G."/>
            <person name="Natali L."/>
            <person name="Bassil N."/>
            <person name="Fernandez G.E."/>
            <person name="Lomsadze A."/>
            <person name="Armour M."/>
            <person name="Olukolu B."/>
            <person name="Poorten T."/>
            <person name="Britton C."/>
            <person name="Davik J."/>
            <person name="Ashrafi H."/>
            <person name="Aiden E.L."/>
            <person name="Borodovsky M."/>
            <person name="Worthington M."/>
        </authorList>
    </citation>
    <scope>NUCLEOTIDE SEQUENCE [LARGE SCALE GENOMIC DNA]</scope>
    <source>
        <strain evidence="4">PI 553951</strain>
    </source>
</reference>
<dbReference type="SUPFAM" id="SSF81383">
    <property type="entry name" value="F-box domain"/>
    <property type="match status" value="1"/>
</dbReference>
<evidence type="ECO:0000313" key="4">
    <source>
        <dbReference type="EMBL" id="KAK9923544.1"/>
    </source>
</evidence>
<dbReference type="EMBL" id="JBEDUW010000006">
    <property type="protein sequence ID" value="KAK9923544.1"/>
    <property type="molecule type" value="Genomic_DNA"/>
</dbReference>
<evidence type="ECO:0000313" key="5">
    <source>
        <dbReference type="Proteomes" id="UP001457282"/>
    </source>
</evidence>
<protein>
    <recommendedName>
        <fullName evidence="6">F-box domain-containing protein</fullName>
    </recommendedName>
</protein>
<dbReference type="InterPro" id="IPR055357">
    <property type="entry name" value="LRR_At1g61320_AtMIF1"/>
</dbReference>
<dbReference type="SUPFAM" id="SSF52058">
    <property type="entry name" value="L domain-like"/>
    <property type="match status" value="1"/>
</dbReference>
<dbReference type="AlphaFoldDB" id="A0AAW1WFJ2"/>
<accession>A0AAW1WFJ2</accession>
<dbReference type="InterPro" id="IPR053781">
    <property type="entry name" value="F-box_AtFBL13-like"/>
</dbReference>
<dbReference type="CDD" id="cd22160">
    <property type="entry name" value="F-box_AtFBL13-like"/>
    <property type="match status" value="1"/>
</dbReference>
<dbReference type="Gene3D" id="3.80.10.10">
    <property type="entry name" value="Ribonuclease Inhibitor"/>
    <property type="match status" value="1"/>
</dbReference>